<evidence type="ECO:0000313" key="4">
    <source>
        <dbReference type="Proteomes" id="UP001462640"/>
    </source>
</evidence>
<dbReference type="PANTHER" id="PTHR44757:SF2">
    <property type="entry name" value="BIOFILM ARCHITECTURE MAINTENANCE PROTEIN MBAA"/>
    <property type="match status" value="1"/>
</dbReference>
<organism evidence="3 4">
    <name type="scientific">Roseateles flavus</name>
    <dbReference type="NCBI Taxonomy" id="3149041"/>
    <lineage>
        <taxon>Bacteria</taxon>
        <taxon>Pseudomonadati</taxon>
        <taxon>Pseudomonadota</taxon>
        <taxon>Betaproteobacteria</taxon>
        <taxon>Burkholderiales</taxon>
        <taxon>Sphaerotilaceae</taxon>
        <taxon>Roseateles</taxon>
    </lineage>
</organism>
<sequence>MTVTDQPAPPPGALLEQTLEAAGIGLAWVDARGRLQRGSACFRRWVGAAATLFDCVHALDKDKWQDWQASPGEPRQLALRGPDGATLQVEAQLRPLAAGSDGLLALVLNPLDERRERHAIDILQREVLEAVASSRPLQVVMDLLCRRVEAMDAGVICTVLEIDREGRVHPLAAPSLPASFSSAIDGEPIGPQAGSCGTAAWRREPVEVRDIASDPLWERYRPLAQSFGLAACWSTPISLADGPVRATFALYYRQVRSVASFHRRMVEACAQLCQLALQHEDSQREIERLAYYDSVTGLPNRTLFTDRAQQALQMSQRLDRPSSLLLLDLDRFKTVNDSLGHAAGDEVLREVARRLNAALRDSDTLARLGGDEFVLMLPGCNALDALHVAQKLHAALSAPLQLDSGMRINLSASIGISTCPDDGQSFEPLLKHADIAMYEAKQAGRNCSRYFLASMNQSLDERLNLESELRQALSAGQLQLHFQPKLALADARVLGMEVLLRWPHPVRGWVPPDRFIPVAEECGLINALDAWVLEAACRQLRDWAEAGLPGLQLSVNVSALRFVQDDVAAHVQQQLQRHGLQASQLTLEITERLMLDERGRPHEQLLALDAMGVRLSVDDFGTGYSSLSYLKRLPVSEIKLDKSFVRDLDSDPDDRALASAVISIGQALDLSVVAEGVETEAQRETLLRLGCRIGQGWLFGRPMDAQAMAQWLRSRERAPA</sequence>
<dbReference type="SUPFAM" id="SSF141868">
    <property type="entry name" value="EAL domain-like"/>
    <property type="match status" value="1"/>
</dbReference>
<dbReference type="Pfam" id="PF13185">
    <property type="entry name" value="GAF_2"/>
    <property type="match status" value="1"/>
</dbReference>
<dbReference type="InterPro" id="IPR029016">
    <property type="entry name" value="GAF-like_dom_sf"/>
</dbReference>
<dbReference type="InterPro" id="IPR003018">
    <property type="entry name" value="GAF"/>
</dbReference>
<dbReference type="Pfam" id="PF00990">
    <property type="entry name" value="GGDEF"/>
    <property type="match status" value="1"/>
</dbReference>
<evidence type="ECO:0000259" key="2">
    <source>
        <dbReference type="PROSITE" id="PS50887"/>
    </source>
</evidence>
<feature type="domain" description="EAL" evidence="1">
    <location>
        <begin position="462"/>
        <end position="716"/>
    </location>
</feature>
<dbReference type="SMART" id="SM00267">
    <property type="entry name" value="GGDEF"/>
    <property type="match status" value="1"/>
</dbReference>
<dbReference type="Pfam" id="PF00563">
    <property type="entry name" value="EAL"/>
    <property type="match status" value="1"/>
</dbReference>
<dbReference type="CDD" id="cd01949">
    <property type="entry name" value="GGDEF"/>
    <property type="match status" value="1"/>
</dbReference>
<dbReference type="PANTHER" id="PTHR44757">
    <property type="entry name" value="DIGUANYLATE CYCLASE DGCP"/>
    <property type="match status" value="1"/>
</dbReference>
<evidence type="ECO:0000313" key="3">
    <source>
        <dbReference type="EMBL" id="MEO3711956.1"/>
    </source>
</evidence>
<dbReference type="Gene3D" id="3.20.20.450">
    <property type="entry name" value="EAL domain"/>
    <property type="match status" value="1"/>
</dbReference>
<proteinExistence type="predicted"/>
<comment type="caution">
    <text evidence="3">The sequence shown here is derived from an EMBL/GenBank/DDBJ whole genome shotgun (WGS) entry which is preliminary data.</text>
</comment>
<dbReference type="RefSeq" id="WP_347606445.1">
    <property type="nucleotide sequence ID" value="NZ_JBDPZC010000001.1"/>
</dbReference>
<dbReference type="InterPro" id="IPR000160">
    <property type="entry name" value="GGDEF_dom"/>
</dbReference>
<accession>A0ABV0GA90</accession>
<keyword evidence="4" id="KW-1185">Reference proteome</keyword>
<dbReference type="InterPro" id="IPR012226">
    <property type="entry name" value="Diguanyl_cyclase/Pdiesterase"/>
</dbReference>
<dbReference type="Gene3D" id="3.30.450.40">
    <property type="match status" value="1"/>
</dbReference>
<protein>
    <submittedName>
        <fullName evidence="3">EAL domain-containing protein</fullName>
    </submittedName>
</protein>
<dbReference type="PIRSF" id="PIRSF005925">
    <property type="entry name" value="Dos"/>
    <property type="match status" value="1"/>
</dbReference>
<gene>
    <name evidence="3" type="ORF">ABDJ40_04160</name>
</gene>
<dbReference type="PROSITE" id="PS50883">
    <property type="entry name" value="EAL"/>
    <property type="match status" value="1"/>
</dbReference>
<evidence type="ECO:0000259" key="1">
    <source>
        <dbReference type="PROSITE" id="PS50883"/>
    </source>
</evidence>
<dbReference type="NCBIfam" id="TIGR00254">
    <property type="entry name" value="GGDEF"/>
    <property type="match status" value="1"/>
</dbReference>
<dbReference type="PROSITE" id="PS50887">
    <property type="entry name" value="GGDEF"/>
    <property type="match status" value="1"/>
</dbReference>
<dbReference type="InterPro" id="IPR035919">
    <property type="entry name" value="EAL_sf"/>
</dbReference>
<dbReference type="InterPro" id="IPR043128">
    <property type="entry name" value="Rev_trsase/Diguanyl_cyclase"/>
</dbReference>
<dbReference type="InterPro" id="IPR029787">
    <property type="entry name" value="Nucleotide_cyclase"/>
</dbReference>
<dbReference type="Gene3D" id="3.30.70.270">
    <property type="match status" value="1"/>
</dbReference>
<dbReference type="Proteomes" id="UP001462640">
    <property type="component" value="Unassembled WGS sequence"/>
</dbReference>
<feature type="domain" description="GGDEF" evidence="2">
    <location>
        <begin position="320"/>
        <end position="453"/>
    </location>
</feature>
<dbReference type="EMBL" id="JBDPZC010000001">
    <property type="protein sequence ID" value="MEO3711956.1"/>
    <property type="molecule type" value="Genomic_DNA"/>
</dbReference>
<name>A0ABV0GA90_9BURK</name>
<reference evidence="3 4" key="1">
    <citation type="submission" date="2024-05" db="EMBL/GenBank/DDBJ databases">
        <title>Roseateles sp. 2.12 16S ribosomal RNA gene Genome sequencing and assembly.</title>
        <authorList>
            <person name="Woo H."/>
        </authorList>
    </citation>
    <scope>NUCLEOTIDE SEQUENCE [LARGE SCALE GENOMIC DNA]</scope>
    <source>
        <strain evidence="3 4">2.12</strain>
    </source>
</reference>
<dbReference type="InterPro" id="IPR052155">
    <property type="entry name" value="Biofilm_reg_signaling"/>
</dbReference>
<dbReference type="CDD" id="cd01948">
    <property type="entry name" value="EAL"/>
    <property type="match status" value="1"/>
</dbReference>
<dbReference type="InterPro" id="IPR001633">
    <property type="entry name" value="EAL_dom"/>
</dbReference>
<dbReference type="SMART" id="SM00052">
    <property type="entry name" value="EAL"/>
    <property type="match status" value="1"/>
</dbReference>
<dbReference type="SUPFAM" id="SSF55781">
    <property type="entry name" value="GAF domain-like"/>
    <property type="match status" value="1"/>
</dbReference>
<dbReference type="SUPFAM" id="SSF55073">
    <property type="entry name" value="Nucleotide cyclase"/>
    <property type="match status" value="1"/>
</dbReference>